<organism evidence="1 2">
    <name type="scientific">Ascaris lumbricoides</name>
    <name type="common">Giant roundworm</name>
    <dbReference type="NCBI Taxonomy" id="6252"/>
    <lineage>
        <taxon>Eukaryota</taxon>
        <taxon>Metazoa</taxon>
        <taxon>Ecdysozoa</taxon>
        <taxon>Nematoda</taxon>
        <taxon>Chromadorea</taxon>
        <taxon>Rhabditida</taxon>
        <taxon>Spirurina</taxon>
        <taxon>Ascaridomorpha</taxon>
        <taxon>Ascaridoidea</taxon>
        <taxon>Ascarididae</taxon>
        <taxon>Ascaris</taxon>
    </lineage>
</organism>
<sequence>MTVRTKNNQADEFIKQPRHIVPNPSDIAGSGQLADKILSITNLLVIEQLSQPSLDDNLTQVTGKTIKNTVGAYLSI</sequence>
<accession>A0A0M3HUN5</accession>
<evidence type="ECO:0000313" key="2">
    <source>
        <dbReference type="WBParaSite" id="ALUE_0000653401-mRNA-1"/>
    </source>
</evidence>
<dbReference type="WBParaSite" id="ALUE_0000653401-mRNA-1">
    <property type="protein sequence ID" value="ALUE_0000653401-mRNA-1"/>
    <property type="gene ID" value="ALUE_0000653401"/>
</dbReference>
<protein>
    <submittedName>
        <fullName evidence="2">Transposase</fullName>
    </submittedName>
</protein>
<dbReference type="Proteomes" id="UP000036681">
    <property type="component" value="Unplaced"/>
</dbReference>
<reference evidence="2" key="1">
    <citation type="submission" date="2017-02" db="UniProtKB">
        <authorList>
            <consortium name="WormBaseParasite"/>
        </authorList>
    </citation>
    <scope>IDENTIFICATION</scope>
</reference>
<name>A0A0M3HUN5_ASCLU</name>
<proteinExistence type="predicted"/>
<dbReference type="AlphaFoldDB" id="A0A0M3HUN5"/>
<keyword evidence="1" id="KW-1185">Reference proteome</keyword>
<evidence type="ECO:0000313" key="1">
    <source>
        <dbReference type="Proteomes" id="UP000036681"/>
    </source>
</evidence>